<evidence type="ECO:0000313" key="2">
    <source>
        <dbReference type="Proteomes" id="UP000824890"/>
    </source>
</evidence>
<dbReference type="EMBL" id="JAGKQM010000016">
    <property type="protein sequence ID" value="KAH0872438.1"/>
    <property type="molecule type" value="Genomic_DNA"/>
</dbReference>
<protein>
    <submittedName>
        <fullName evidence="1">Uncharacterized protein</fullName>
    </submittedName>
</protein>
<evidence type="ECO:0000313" key="1">
    <source>
        <dbReference type="EMBL" id="KAH0872438.1"/>
    </source>
</evidence>
<comment type="caution">
    <text evidence="1">The sequence shown here is derived from an EMBL/GenBank/DDBJ whole genome shotgun (WGS) entry which is preliminary data.</text>
</comment>
<gene>
    <name evidence="1" type="ORF">HID58_069800</name>
</gene>
<reference evidence="1 2" key="1">
    <citation type="submission" date="2021-05" db="EMBL/GenBank/DDBJ databases">
        <title>Genome Assembly of Synthetic Allotetraploid Brassica napus Reveals Homoeologous Exchanges between Subgenomes.</title>
        <authorList>
            <person name="Davis J.T."/>
        </authorList>
    </citation>
    <scope>NUCLEOTIDE SEQUENCE [LARGE SCALE GENOMIC DNA]</scope>
    <source>
        <strain evidence="2">cv. Da-Ae</strain>
        <tissue evidence="1">Seedling</tissue>
    </source>
</reference>
<keyword evidence="2" id="KW-1185">Reference proteome</keyword>
<feature type="non-terminal residue" evidence="1">
    <location>
        <position position="60"/>
    </location>
</feature>
<sequence length="60" mass="7062">MTGLSPERGCPERGCEFMCFILCFCELVFHKFPHTYRRNVLYGGRDGEKIRFGTKLERTQ</sequence>
<accession>A0ABQ7YWX1</accession>
<dbReference type="Proteomes" id="UP000824890">
    <property type="component" value="Unassembled WGS sequence"/>
</dbReference>
<name>A0ABQ7YWX1_BRANA</name>
<proteinExistence type="predicted"/>
<organism evidence="1 2">
    <name type="scientific">Brassica napus</name>
    <name type="common">Rape</name>
    <dbReference type="NCBI Taxonomy" id="3708"/>
    <lineage>
        <taxon>Eukaryota</taxon>
        <taxon>Viridiplantae</taxon>
        <taxon>Streptophyta</taxon>
        <taxon>Embryophyta</taxon>
        <taxon>Tracheophyta</taxon>
        <taxon>Spermatophyta</taxon>
        <taxon>Magnoliopsida</taxon>
        <taxon>eudicotyledons</taxon>
        <taxon>Gunneridae</taxon>
        <taxon>Pentapetalae</taxon>
        <taxon>rosids</taxon>
        <taxon>malvids</taxon>
        <taxon>Brassicales</taxon>
        <taxon>Brassicaceae</taxon>
        <taxon>Brassiceae</taxon>
        <taxon>Brassica</taxon>
    </lineage>
</organism>